<evidence type="ECO:0000256" key="1">
    <source>
        <dbReference type="SAM" id="MobiDB-lite"/>
    </source>
</evidence>
<organism evidence="2 3">
    <name type="scientific">Emiliania huxleyi (strain CCMP1516)</name>
    <dbReference type="NCBI Taxonomy" id="280463"/>
    <lineage>
        <taxon>Eukaryota</taxon>
        <taxon>Haptista</taxon>
        <taxon>Haptophyta</taxon>
        <taxon>Prymnesiophyceae</taxon>
        <taxon>Isochrysidales</taxon>
        <taxon>Noelaerhabdaceae</taxon>
        <taxon>Emiliania</taxon>
    </lineage>
</organism>
<dbReference type="EnsemblProtists" id="EOD25154">
    <property type="protein sequence ID" value="EOD25154"/>
    <property type="gene ID" value="EMIHUDRAFT_450464"/>
</dbReference>
<keyword evidence="3" id="KW-1185">Reference proteome</keyword>
<evidence type="ECO:0000313" key="3">
    <source>
        <dbReference type="Proteomes" id="UP000013827"/>
    </source>
</evidence>
<feature type="region of interest" description="Disordered" evidence="1">
    <location>
        <begin position="87"/>
        <end position="135"/>
    </location>
</feature>
<sequence length="269" mass="30115">MAISGRVCRLGGLHDALRAAGGVHGPAPQGGVPRAGAVLWRHRAGGCDAARRGARATRRFEGARATRRLVRPAAGRARAVERDVCARREEGEARTSQLPGREQTPLAEDFDRRPPERRAHRAARDGRPRRHSYEGGAQLCLARLPSRPVPEARVDGVPPGRRGRARPLLHRRRHRAALARRHARRQQHPSHVQHGLARVPHRLRQDGRRELDLAAAALHLGRRVRPLLRLHRGVHQGGHHAAPPRRARVHLLVRALHRRRPVVLQPELR</sequence>
<protein>
    <submittedName>
        <fullName evidence="2">Uncharacterized protein</fullName>
    </submittedName>
</protein>
<dbReference type="Proteomes" id="UP000013827">
    <property type="component" value="Unassembled WGS sequence"/>
</dbReference>
<feature type="compositionally biased region" description="Basic and acidic residues" evidence="1">
    <location>
        <begin position="109"/>
        <end position="126"/>
    </location>
</feature>
<accession>A0A0D3JNR9</accession>
<name>A0A0D3JNR9_EMIH1</name>
<reference evidence="2" key="2">
    <citation type="submission" date="2024-10" db="UniProtKB">
        <authorList>
            <consortium name="EnsemblProtists"/>
        </authorList>
    </citation>
    <scope>IDENTIFICATION</scope>
</reference>
<dbReference type="AlphaFoldDB" id="A0A0D3JNR9"/>
<reference evidence="3" key="1">
    <citation type="journal article" date="2013" name="Nature">
        <title>Pan genome of the phytoplankton Emiliania underpins its global distribution.</title>
        <authorList>
            <person name="Read B.A."/>
            <person name="Kegel J."/>
            <person name="Klute M.J."/>
            <person name="Kuo A."/>
            <person name="Lefebvre S.C."/>
            <person name="Maumus F."/>
            <person name="Mayer C."/>
            <person name="Miller J."/>
            <person name="Monier A."/>
            <person name="Salamov A."/>
            <person name="Young J."/>
            <person name="Aguilar M."/>
            <person name="Claverie J.M."/>
            <person name="Frickenhaus S."/>
            <person name="Gonzalez K."/>
            <person name="Herman E.K."/>
            <person name="Lin Y.C."/>
            <person name="Napier J."/>
            <person name="Ogata H."/>
            <person name="Sarno A.F."/>
            <person name="Shmutz J."/>
            <person name="Schroeder D."/>
            <person name="de Vargas C."/>
            <person name="Verret F."/>
            <person name="von Dassow P."/>
            <person name="Valentin K."/>
            <person name="Van de Peer Y."/>
            <person name="Wheeler G."/>
            <person name="Dacks J.B."/>
            <person name="Delwiche C.F."/>
            <person name="Dyhrman S.T."/>
            <person name="Glockner G."/>
            <person name="John U."/>
            <person name="Richards T."/>
            <person name="Worden A.Z."/>
            <person name="Zhang X."/>
            <person name="Grigoriev I.V."/>
            <person name="Allen A.E."/>
            <person name="Bidle K."/>
            <person name="Borodovsky M."/>
            <person name="Bowler C."/>
            <person name="Brownlee C."/>
            <person name="Cock J.M."/>
            <person name="Elias M."/>
            <person name="Gladyshev V.N."/>
            <person name="Groth M."/>
            <person name="Guda C."/>
            <person name="Hadaegh A."/>
            <person name="Iglesias-Rodriguez M.D."/>
            <person name="Jenkins J."/>
            <person name="Jones B.M."/>
            <person name="Lawson T."/>
            <person name="Leese F."/>
            <person name="Lindquist E."/>
            <person name="Lobanov A."/>
            <person name="Lomsadze A."/>
            <person name="Malik S.B."/>
            <person name="Marsh M.E."/>
            <person name="Mackinder L."/>
            <person name="Mock T."/>
            <person name="Mueller-Roeber B."/>
            <person name="Pagarete A."/>
            <person name="Parker M."/>
            <person name="Probert I."/>
            <person name="Quesneville H."/>
            <person name="Raines C."/>
            <person name="Rensing S.A."/>
            <person name="Riano-Pachon D.M."/>
            <person name="Richier S."/>
            <person name="Rokitta S."/>
            <person name="Shiraiwa Y."/>
            <person name="Soanes D.M."/>
            <person name="van der Giezen M."/>
            <person name="Wahlund T.M."/>
            <person name="Williams B."/>
            <person name="Wilson W."/>
            <person name="Wolfe G."/>
            <person name="Wurch L.L."/>
        </authorList>
    </citation>
    <scope>NUCLEOTIDE SEQUENCE</scope>
</reference>
<dbReference type="PaxDb" id="2903-EOD25154"/>
<evidence type="ECO:0000313" key="2">
    <source>
        <dbReference type="EnsemblProtists" id="EOD25154"/>
    </source>
</evidence>
<proteinExistence type="predicted"/>